<dbReference type="EMBL" id="LT629695">
    <property type="protein sequence ID" value="SDH76501.1"/>
    <property type="molecule type" value="Genomic_DNA"/>
</dbReference>
<keyword evidence="2" id="KW-1185">Reference proteome</keyword>
<sequence length="255" mass="27394">MMPSESVPVEPGLVLATSYVDGPSITILRDLSHAVDRKGRLGAVGGAETTELTFDAATFRCDDGYHFGATAGGGLQAVAPRALWAAITGTLAEDPTDRCDSRMGAPGRPVLGAAPPEQPGDAWIADVVRGSPLLRCRWDPALRDADLDRALQRMHDGDDAEVLAAAHSLRPEPVRREWRWWRRPPAAPVVEATPADRLRDCCVAAVDGPDWPVDGPWDPVRELRGIAASMLGGPAWIPGLWPQGIDRIVARIERG</sequence>
<dbReference type="STRING" id="399736.SAMN04489720_2308"/>
<organism evidence="1 2">
    <name type="scientific">Agrococcus jejuensis</name>
    <dbReference type="NCBI Taxonomy" id="399736"/>
    <lineage>
        <taxon>Bacteria</taxon>
        <taxon>Bacillati</taxon>
        <taxon>Actinomycetota</taxon>
        <taxon>Actinomycetes</taxon>
        <taxon>Micrococcales</taxon>
        <taxon>Microbacteriaceae</taxon>
        <taxon>Agrococcus</taxon>
    </lineage>
</organism>
<gene>
    <name evidence="1" type="ORF">SAMN04489720_2308</name>
</gene>
<name>A0A1G8F315_9MICO</name>
<accession>A0A1G8F315</accession>
<evidence type="ECO:0000313" key="1">
    <source>
        <dbReference type="EMBL" id="SDH76501.1"/>
    </source>
</evidence>
<dbReference type="AlphaFoldDB" id="A0A1G8F315"/>
<dbReference type="RefSeq" id="WP_092505153.1">
    <property type="nucleotide sequence ID" value="NZ_LT629695.1"/>
</dbReference>
<dbReference type="Proteomes" id="UP000198822">
    <property type="component" value="Chromosome I"/>
</dbReference>
<proteinExistence type="predicted"/>
<reference evidence="2" key="1">
    <citation type="submission" date="2016-10" db="EMBL/GenBank/DDBJ databases">
        <authorList>
            <person name="Varghese N."/>
            <person name="Submissions S."/>
        </authorList>
    </citation>
    <scope>NUCLEOTIDE SEQUENCE [LARGE SCALE GENOMIC DNA]</scope>
    <source>
        <strain evidence="2">DSM 22002</strain>
    </source>
</reference>
<protein>
    <submittedName>
        <fullName evidence="1">Uncharacterized protein</fullName>
    </submittedName>
</protein>
<evidence type="ECO:0000313" key="2">
    <source>
        <dbReference type="Proteomes" id="UP000198822"/>
    </source>
</evidence>